<keyword evidence="8 17" id="KW-0479">Metal-binding</keyword>
<evidence type="ECO:0000256" key="13">
    <source>
        <dbReference type="ARBA" id="ARBA00023211"/>
    </source>
</evidence>
<dbReference type="GO" id="GO:0003887">
    <property type="term" value="F:DNA-directed DNA polymerase activity"/>
    <property type="evidence" value="ECO:0007669"/>
    <property type="project" value="UniProtKB-KW"/>
</dbReference>
<evidence type="ECO:0000256" key="15">
    <source>
        <dbReference type="PIRSR" id="PIRSR606309-1"/>
    </source>
</evidence>
<proteinExistence type="predicted"/>
<dbReference type="KEGG" id="pacr:FXN63_05275"/>
<dbReference type="InterPro" id="IPR036397">
    <property type="entry name" value="RNaseH_sf"/>
</dbReference>
<evidence type="ECO:0000256" key="9">
    <source>
        <dbReference type="ARBA" id="ARBA00022801"/>
    </source>
</evidence>
<dbReference type="PANTHER" id="PTHR30231:SF41">
    <property type="entry name" value="DNA POLYMERASE III SUBUNIT EPSILON"/>
    <property type="match status" value="1"/>
</dbReference>
<accession>A0A5C0ASV1</accession>
<evidence type="ECO:0000256" key="8">
    <source>
        <dbReference type="ARBA" id="ARBA00022723"/>
    </source>
</evidence>
<evidence type="ECO:0000256" key="10">
    <source>
        <dbReference type="ARBA" id="ARBA00022839"/>
    </source>
</evidence>
<dbReference type="NCBIfam" id="NF004316">
    <property type="entry name" value="PRK05711.1"/>
    <property type="match status" value="1"/>
</dbReference>
<evidence type="ECO:0000256" key="7">
    <source>
        <dbReference type="ARBA" id="ARBA00022722"/>
    </source>
</evidence>
<gene>
    <name evidence="18 20" type="primary">dnaQ</name>
    <name evidence="20" type="ORF">FXN63_05275</name>
</gene>
<dbReference type="AlphaFoldDB" id="A0A5C0ASV1"/>
<reference evidence="20 21" key="1">
    <citation type="submission" date="2019-08" db="EMBL/GenBank/DDBJ databases">
        <title>Amphibian skin-associated Pigmentiphaga: genome sequence and occurrence across geography and hosts.</title>
        <authorList>
            <person name="Bletz M.C."/>
            <person name="Bunk B."/>
            <person name="Sproeer C."/>
            <person name="Biwer P."/>
            <person name="Reiter S."/>
            <person name="Rabemananjara F.C.E."/>
            <person name="Schulz S."/>
            <person name="Overmann J."/>
            <person name="Vences M."/>
        </authorList>
    </citation>
    <scope>NUCLEOTIDE SEQUENCE [LARGE SCALE GENOMIC DNA]</scope>
    <source>
        <strain evidence="20 21">Mada1488</strain>
    </source>
</reference>
<evidence type="ECO:0000256" key="14">
    <source>
        <dbReference type="ARBA" id="ARBA00049244"/>
    </source>
</evidence>
<dbReference type="SUPFAM" id="SSF53098">
    <property type="entry name" value="Ribonuclease H-like"/>
    <property type="match status" value="1"/>
</dbReference>
<dbReference type="NCBIfam" id="TIGR01406">
    <property type="entry name" value="dnaQ_proteo"/>
    <property type="match status" value="1"/>
</dbReference>
<dbReference type="FunFam" id="3.30.420.10:FF:000012">
    <property type="entry name" value="DNA polymerase III subunit epsilon"/>
    <property type="match status" value="1"/>
</dbReference>
<dbReference type="SMART" id="SM00479">
    <property type="entry name" value="EXOIII"/>
    <property type="match status" value="1"/>
</dbReference>
<comment type="cofactor">
    <cofactor evidence="1 18">
        <name>Mn(2+)</name>
        <dbReference type="ChEBI" id="CHEBI:29035"/>
    </cofactor>
</comment>
<dbReference type="EC" id="2.7.7.7" evidence="2 18"/>
<dbReference type="RefSeq" id="WP_148813472.1">
    <property type="nucleotide sequence ID" value="NZ_CP043046.1"/>
</dbReference>
<keyword evidence="4 18" id="KW-0808">Transferase</keyword>
<evidence type="ECO:0000256" key="17">
    <source>
        <dbReference type="PIRSR" id="PIRSR606309-3"/>
    </source>
</evidence>
<keyword evidence="12 18" id="KW-0239">DNA-directed DNA polymerase</keyword>
<name>A0A5C0ASV1_9BURK</name>
<feature type="active site" description="Proton acceptor" evidence="15">
    <location>
        <position position="152"/>
    </location>
</feature>
<feature type="domain" description="Exonuclease" evidence="19">
    <location>
        <begin position="2"/>
        <end position="174"/>
    </location>
</feature>
<evidence type="ECO:0000256" key="4">
    <source>
        <dbReference type="ARBA" id="ARBA00022679"/>
    </source>
</evidence>
<dbReference type="EMBL" id="CP043046">
    <property type="protein sequence ID" value="QEI05318.1"/>
    <property type="molecule type" value="Genomic_DNA"/>
</dbReference>
<dbReference type="NCBIfam" id="TIGR00573">
    <property type="entry name" value="dnaq"/>
    <property type="match status" value="1"/>
</dbReference>
<sequence length="240" mass="27377">MRYVVLDTETTGLEAHLGHRVIEIGCVEVVNRRVTRRNFHTYLNPDRDIDAGAFNVHGLSREFLSEHPRFEDKVKELLDFVRGSTLIIHNAEFDLRFLNAEFARLKLGEFRTHCHDVIDSLRQARDMHPGKRNSLDALCDRYDISNKHRTLHGALLDSELLAEVWLAMTRGQESLVIDAGNETVSESQELHLEEVDVSHLPVLMADETEMAAHQGYLAALDKAAKKPCVWRQWEGETNAA</sequence>
<evidence type="ECO:0000313" key="20">
    <source>
        <dbReference type="EMBL" id="QEI05318.1"/>
    </source>
</evidence>
<keyword evidence="7 18" id="KW-0540">Nuclease</keyword>
<dbReference type="Proteomes" id="UP000325161">
    <property type="component" value="Chromosome"/>
</dbReference>
<dbReference type="GO" id="GO:0045004">
    <property type="term" value="P:DNA replication proofreading"/>
    <property type="evidence" value="ECO:0007669"/>
    <property type="project" value="TreeGrafter"/>
</dbReference>
<keyword evidence="21" id="KW-1185">Reference proteome</keyword>
<evidence type="ECO:0000313" key="21">
    <source>
        <dbReference type="Proteomes" id="UP000325161"/>
    </source>
</evidence>
<keyword evidence="5 18" id="KW-0548">Nucleotidyltransferase</keyword>
<evidence type="ECO:0000256" key="6">
    <source>
        <dbReference type="ARBA" id="ARBA00022705"/>
    </source>
</evidence>
<dbReference type="Pfam" id="PF00929">
    <property type="entry name" value="RNase_T"/>
    <property type="match status" value="1"/>
</dbReference>
<organism evidence="20 21">
    <name type="scientific">Pigmentiphaga aceris</name>
    <dbReference type="NCBI Taxonomy" id="1940612"/>
    <lineage>
        <taxon>Bacteria</taxon>
        <taxon>Pseudomonadati</taxon>
        <taxon>Pseudomonadota</taxon>
        <taxon>Betaproteobacteria</taxon>
        <taxon>Burkholderiales</taxon>
        <taxon>Alcaligenaceae</taxon>
        <taxon>Pigmentiphaga</taxon>
    </lineage>
</organism>
<keyword evidence="11 17" id="KW-0460">Magnesium</keyword>
<keyword evidence="13 17" id="KW-0464">Manganese</keyword>
<feature type="binding site" evidence="16">
    <location>
        <position position="9"/>
    </location>
    <ligand>
        <name>substrate</name>
    </ligand>
</feature>
<comment type="cofactor">
    <cofactor evidence="17">
        <name>Mg(2+)</name>
        <dbReference type="ChEBI" id="CHEBI:18420"/>
    </cofactor>
    <cofactor evidence="17">
        <name>Mn(2+)</name>
        <dbReference type="ChEBI" id="CHEBI:29035"/>
    </cofactor>
    <text evidence="17">Binds 2 divalent metal cations. Magnesium or manganese.</text>
</comment>
<dbReference type="PANTHER" id="PTHR30231">
    <property type="entry name" value="DNA POLYMERASE III SUBUNIT EPSILON"/>
    <property type="match status" value="1"/>
</dbReference>
<keyword evidence="6 18" id="KW-0235">DNA replication</keyword>
<evidence type="ECO:0000256" key="1">
    <source>
        <dbReference type="ARBA" id="ARBA00001936"/>
    </source>
</evidence>
<evidence type="ECO:0000256" key="12">
    <source>
        <dbReference type="ARBA" id="ARBA00022932"/>
    </source>
</evidence>
<evidence type="ECO:0000256" key="11">
    <source>
        <dbReference type="ARBA" id="ARBA00022842"/>
    </source>
</evidence>
<dbReference type="InterPro" id="IPR006309">
    <property type="entry name" value="DnaQ_proteo"/>
</dbReference>
<feature type="binding site" evidence="16">
    <location>
        <position position="7"/>
    </location>
    <ligand>
        <name>substrate</name>
    </ligand>
</feature>
<comment type="subunit">
    <text evidence="18">DNA polymerase III contains a core (composed of alpha, epsilon and theta chains) that associates with a tau subunit. This core dimerizes to form the POLIII' complex. PolIII' associates with the gamma complex (composed of gamma, delta, delta', psi and chi chains) and with the beta chain to form the complete DNA polymerase III complex.</text>
</comment>
<feature type="binding site" evidence="17">
    <location>
        <position position="7"/>
    </location>
    <ligand>
        <name>a divalent metal cation</name>
        <dbReference type="ChEBI" id="CHEBI:60240"/>
        <label>1</label>
        <note>catalytic</note>
    </ligand>
</feature>
<keyword evidence="9 18" id="KW-0378">Hydrolase</keyword>
<keyword evidence="10 18" id="KW-0269">Exonuclease</keyword>
<dbReference type="InterPro" id="IPR012337">
    <property type="entry name" value="RNaseH-like_sf"/>
</dbReference>
<evidence type="ECO:0000259" key="19">
    <source>
        <dbReference type="SMART" id="SM00479"/>
    </source>
</evidence>
<feature type="binding site" evidence="17">
    <location>
        <position position="9"/>
    </location>
    <ligand>
        <name>a divalent metal cation</name>
        <dbReference type="ChEBI" id="CHEBI:60240"/>
        <label>1</label>
        <note>catalytic</note>
    </ligand>
</feature>
<dbReference type="GO" id="GO:0005829">
    <property type="term" value="C:cytosol"/>
    <property type="evidence" value="ECO:0007669"/>
    <property type="project" value="TreeGrafter"/>
</dbReference>
<dbReference type="OrthoDB" id="9804290at2"/>
<comment type="catalytic activity">
    <reaction evidence="14 18">
        <text>DNA(n) + a 2'-deoxyribonucleoside 5'-triphosphate = DNA(n+1) + diphosphate</text>
        <dbReference type="Rhea" id="RHEA:22508"/>
        <dbReference type="Rhea" id="RHEA-COMP:17339"/>
        <dbReference type="Rhea" id="RHEA-COMP:17340"/>
        <dbReference type="ChEBI" id="CHEBI:33019"/>
        <dbReference type="ChEBI" id="CHEBI:61560"/>
        <dbReference type="ChEBI" id="CHEBI:173112"/>
        <dbReference type="EC" id="2.7.7.7"/>
    </reaction>
</comment>
<feature type="binding site" evidence="16">
    <location>
        <position position="157"/>
    </location>
    <ligand>
        <name>substrate</name>
    </ligand>
</feature>
<dbReference type="CDD" id="cd06131">
    <property type="entry name" value="DNA_pol_III_epsilon_Ecoli_like"/>
    <property type="match status" value="1"/>
</dbReference>
<dbReference type="InterPro" id="IPR006054">
    <property type="entry name" value="DnaQ"/>
</dbReference>
<evidence type="ECO:0000256" key="16">
    <source>
        <dbReference type="PIRSR" id="PIRSR606309-2"/>
    </source>
</evidence>
<evidence type="ECO:0000256" key="18">
    <source>
        <dbReference type="RuleBase" id="RU364087"/>
    </source>
</evidence>
<evidence type="ECO:0000256" key="2">
    <source>
        <dbReference type="ARBA" id="ARBA00012417"/>
    </source>
</evidence>
<dbReference type="GO" id="GO:0003677">
    <property type="term" value="F:DNA binding"/>
    <property type="evidence" value="ECO:0007669"/>
    <property type="project" value="InterPro"/>
</dbReference>
<dbReference type="InterPro" id="IPR013520">
    <property type="entry name" value="Ribonucl_H"/>
</dbReference>
<evidence type="ECO:0000256" key="5">
    <source>
        <dbReference type="ARBA" id="ARBA00022695"/>
    </source>
</evidence>
<dbReference type="Gene3D" id="3.30.420.10">
    <property type="entry name" value="Ribonuclease H-like superfamily/Ribonuclease H"/>
    <property type="match status" value="1"/>
</dbReference>
<dbReference type="GO" id="GO:0046872">
    <property type="term" value="F:metal ion binding"/>
    <property type="evidence" value="ECO:0007669"/>
    <property type="project" value="UniProtKB-KW"/>
</dbReference>
<comment type="function">
    <text evidence="18">DNA polymerase III is a complex, multichain enzyme responsible for most of the replicative synthesis in bacteria. The epsilon subunit contain the editing function and is a proofreading 3'-5' exonuclease.</text>
</comment>
<feature type="binding site" evidence="16">
    <location>
        <position position="57"/>
    </location>
    <ligand>
        <name>substrate</name>
    </ligand>
</feature>
<protein>
    <recommendedName>
        <fullName evidence="3 18">DNA polymerase III subunit epsilon</fullName>
        <ecNumber evidence="2 18">2.7.7.7</ecNumber>
    </recommendedName>
</protein>
<dbReference type="GO" id="GO:0008408">
    <property type="term" value="F:3'-5' exonuclease activity"/>
    <property type="evidence" value="ECO:0007669"/>
    <property type="project" value="TreeGrafter"/>
</dbReference>
<evidence type="ECO:0000256" key="3">
    <source>
        <dbReference type="ARBA" id="ARBA00020352"/>
    </source>
</evidence>
<feature type="binding site" evidence="17">
    <location>
        <position position="157"/>
    </location>
    <ligand>
        <name>a divalent metal cation</name>
        <dbReference type="ChEBI" id="CHEBI:60240"/>
        <label>1</label>
        <note>catalytic</note>
    </ligand>
</feature>